<accession>A0A5C6AZS9</accession>
<dbReference type="RefSeq" id="WP_197532906.1">
    <property type="nucleotide sequence ID" value="NZ_SJPP01000004.1"/>
</dbReference>
<evidence type="ECO:0000313" key="2">
    <source>
        <dbReference type="Proteomes" id="UP000320735"/>
    </source>
</evidence>
<organism evidence="1 2">
    <name type="scientific">Symmachiella macrocystis</name>
    <dbReference type="NCBI Taxonomy" id="2527985"/>
    <lineage>
        <taxon>Bacteria</taxon>
        <taxon>Pseudomonadati</taxon>
        <taxon>Planctomycetota</taxon>
        <taxon>Planctomycetia</taxon>
        <taxon>Planctomycetales</taxon>
        <taxon>Planctomycetaceae</taxon>
        <taxon>Symmachiella</taxon>
    </lineage>
</organism>
<keyword evidence="2" id="KW-1185">Reference proteome</keyword>
<proteinExistence type="predicted"/>
<comment type="caution">
    <text evidence="1">The sequence shown here is derived from an EMBL/GenBank/DDBJ whole genome shotgun (WGS) entry which is preliminary data.</text>
</comment>
<dbReference type="SUPFAM" id="SSF47473">
    <property type="entry name" value="EF-hand"/>
    <property type="match status" value="1"/>
</dbReference>
<dbReference type="PROSITE" id="PS00018">
    <property type="entry name" value="EF_HAND_1"/>
    <property type="match status" value="1"/>
</dbReference>
<dbReference type="Gene3D" id="1.10.238.10">
    <property type="entry name" value="EF-hand"/>
    <property type="match status" value="1"/>
</dbReference>
<dbReference type="AlphaFoldDB" id="A0A5C6AZS9"/>
<reference evidence="1 2" key="1">
    <citation type="submission" date="2019-02" db="EMBL/GenBank/DDBJ databases">
        <title>Deep-cultivation of Planctomycetes and their phenomic and genomic characterization uncovers novel biology.</title>
        <authorList>
            <person name="Wiegand S."/>
            <person name="Jogler M."/>
            <person name="Boedeker C."/>
            <person name="Pinto D."/>
            <person name="Vollmers J."/>
            <person name="Rivas-Marin E."/>
            <person name="Kohn T."/>
            <person name="Peeters S.H."/>
            <person name="Heuer A."/>
            <person name="Rast P."/>
            <person name="Oberbeckmann S."/>
            <person name="Bunk B."/>
            <person name="Jeske O."/>
            <person name="Meyerdierks A."/>
            <person name="Storesund J.E."/>
            <person name="Kallscheuer N."/>
            <person name="Luecker S."/>
            <person name="Lage O.M."/>
            <person name="Pohl T."/>
            <person name="Merkel B.J."/>
            <person name="Hornburger P."/>
            <person name="Mueller R.-W."/>
            <person name="Bruemmer F."/>
            <person name="Labrenz M."/>
            <person name="Spormann A.M."/>
            <person name="Op Den Camp H."/>
            <person name="Overmann J."/>
            <person name="Amann R."/>
            <person name="Jetten M.S.M."/>
            <person name="Mascher T."/>
            <person name="Medema M.H."/>
            <person name="Devos D.P."/>
            <person name="Kaster A.-K."/>
            <person name="Ovreas L."/>
            <person name="Rohde M."/>
            <person name="Galperin M.Y."/>
            <person name="Jogler C."/>
        </authorList>
    </citation>
    <scope>NUCLEOTIDE SEQUENCE [LARGE SCALE GENOMIC DNA]</scope>
    <source>
        <strain evidence="1 2">CA54</strain>
    </source>
</reference>
<sequence>MRRESRFRPVKCVWQASQRYSNSFEQPEKTVNLKGLIQDGTEFPLAAGSVRETRKLATVVCRSRLGGVTISAGLALSSAALESAILKILDHHNNQMVSTAEWFLAMDRNRDGDISSRKFIGDSMAFQRLDRDGDRLISLDDYLKIYLKKFKQGCNRTAYHTRSN</sequence>
<protein>
    <recommendedName>
        <fullName evidence="3">EF hand</fullName>
    </recommendedName>
</protein>
<name>A0A5C6AZS9_9PLAN</name>
<gene>
    <name evidence="1" type="ORF">CA54_58460</name>
</gene>
<evidence type="ECO:0000313" key="1">
    <source>
        <dbReference type="EMBL" id="TWU05158.1"/>
    </source>
</evidence>
<dbReference type="Proteomes" id="UP000320735">
    <property type="component" value="Unassembled WGS sequence"/>
</dbReference>
<dbReference type="InterPro" id="IPR018247">
    <property type="entry name" value="EF_Hand_1_Ca_BS"/>
</dbReference>
<evidence type="ECO:0008006" key="3">
    <source>
        <dbReference type="Google" id="ProtNLM"/>
    </source>
</evidence>
<dbReference type="EMBL" id="SJPP01000004">
    <property type="protein sequence ID" value="TWU05158.1"/>
    <property type="molecule type" value="Genomic_DNA"/>
</dbReference>
<dbReference type="InterPro" id="IPR011992">
    <property type="entry name" value="EF-hand-dom_pair"/>
</dbReference>